<organism evidence="2 3">
    <name type="scientific">Aliivibrio wodanis</name>
    <dbReference type="NCBI Taxonomy" id="80852"/>
    <lineage>
        <taxon>Bacteria</taxon>
        <taxon>Pseudomonadati</taxon>
        <taxon>Pseudomonadota</taxon>
        <taxon>Gammaproteobacteria</taxon>
        <taxon>Vibrionales</taxon>
        <taxon>Vibrionaceae</taxon>
        <taxon>Aliivibrio</taxon>
    </lineage>
</organism>
<dbReference type="OrthoDB" id="1552504at1236"/>
<accession>A0A090IBQ4</accession>
<dbReference type="HOGENOM" id="CLU_1044416_0_0_6"/>
<evidence type="ECO:0000313" key="3">
    <source>
        <dbReference type="Proteomes" id="UP000032427"/>
    </source>
</evidence>
<evidence type="ECO:0000313" key="2">
    <source>
        <dbReference type="EMBL" id="CED57952.1"/>
    </source>
</evidence>
<feature type="transmembrane region" description="Helical" evidence="1">
    <location>
        <begin position="51"/>
        <end position="74"/>
    </location>
</feature>
<keyword evidence="2" id="KW-0614">Plasmid</keyword>
<protein>
    <submittedName>
        <fullName evidence="2">Membrane protein</fullName>
    </submittedName>
</protein>
<dbReference type="KEGG" id="awd:AWOD_p920_26"/>
<reference evidence="3" key="1">
    <citation type="submission" date="2014-09" db="EMBL/GenBank/DDBJ databases">
        <authorList>
            <person name="Hjerde E."/>
        </authorList>
    </citation>
    <scope>NUCLEOTIDE SEQUENCE [LARGE SCALE GENOMIC DNA]</scope>
    <source>
        <strain evidence="3">06/09/139</strain>
        <plasmid evidence="3">pAWOD920</plasmid>
    </source>
</reference>
<gene>
    <name evidence="2" type="ORF">AWOD_p920_26</name>
</gene>
<feature type="transmembrane region" description="Helical" evidence="1">
    <location>
        <begin position="97"/>
        <end position="118"/>
    </location>
</feature>
<evidence type="ECO:0000256" key="1">
    <source>
        <dbReference type="SAM" id="Phobius"/>
    </source>
</evidence>
<keyword evidence="1" id="KW-0472">Membrane</keyword>
<name>A0A090IBQ4_9GAMM</name>
<sequence length="266" mass="30713">MKKLTSIQPIKVQKNEHCTRNARPNTNKLKETIMKKPLLAWDTLFKDVTNAVLAGLAVLSFQVSVFVLQIYVVLTNNTLDKLNTISLAEWHQGVNTLWYGAYQLTATFTLVVIISVVMRKLIKNRLAKKQKTADALHFEYAYIEMRNLLAYTFNVIAGEINDGVTLLDAGDEALKQRRELALNVVCKQTYNLNKSAHPITLEQHDTLLKQFEHYLTLITCEAAPDHAFTYRHPQLNQIRCPDFEKEYELECEQFNRQSIDRNEEKQ</sequence>
<dbReference type="EMBL" id="LN554848">
    <property type="protein sequence ID" value="CED57952.1"/>
    <property type="molecule type" value="Genomic_DNA"/>
</dbReference>
<dbReference type="GeneID" id="28543596"/>
<keyword evidence="1" id="KW-1133">Transmembrane helix</keyword>
<keyword evidence="1" id="KW-0812">Transmembrane</keyword>
<dbReference type="AlphaFoldDB" id="A0A090IBQ4"/>
<dbReference type="PATRIC" id="fig|80852.17.peg.4186"/>
<keyword evidence="3" id="KW-1185">Reference proteome</keyword>
<geneLocation type="plasmid" evidence="2 3">
    <name>pAWOD920</name>
</geneLocation>
<dbReference type="Proteomes" id="UP000032427">
    <property type="component" value="Plasmid pAWOD920"/>
</dbReference>
<proteinExistence type="predicted"/>